<evidence type="ECO:0000313" key="2">
    <source>
        <dbReference type="Proteomes" id="UP001218218"/>
    </source>
</evidence>
<organism evidence="1 2">
    <name type="scientific">Mycena albidolilacea</name>
    <dbReference type="NCBI Taxonomy" id="1033008"/>
    <lineage>
        <taxon>Eukaryota</taxon>
        <taxon>Fungi</taxon>
        <taxon>Dikarya</taxon>
        <taxon>Basidiomycota</taxon>
        <taxon>Agaricomycotina</taxon>
        <taxon>Agaricomycetes</taxon>
        <taxon>Agaricomycetidae</taxon>
        <taxon>Agaricales</taxon>
        <taxon>Marasmiineae</taxon>
        <taxon>Mycenaceae</taxon>
        <taxon>Mycena</taxon>
    </lineage>
</organism>
<protein>
    <submittedName>
        <fullName evidence="1">Uncharacterized protein</fullName>
    </submittedName>
</protein>
<keyword evidence="2" id="KW-1185">Reference proteome</keyword>
<reference evidence="1" key="1">
    <citation type="submission" date="2023-03" db="EMBL/GenBank/DDBJ databases">
        <title>Massive genome expansion in bonnet fungi (Mycena s.s.) driven by repeated elements and novel gene families across ecological guilds.</title>
        <authorList>
            <consortium name="Lawrence Berkeley National Laboratory"/>
            <person name="Harder C.B."/>
            <person name="Miyauchi S."/>
            <person name="Viragh M."/>
            <person name="Kuo A."/>
            <person name="Thoen E."/>
            <person name="Andreopoulos B."/>
            <person name="Lu D."/>
            <person name="Skrede I."/>
            <person name="Drula E."/>
            <person name="Henrissat B."/>
            <person name="Morin E."/>
            <person name="Kohler A."/>
            <person name="Barry K."/>
            <person name="LaButti K."/>
            <person name="Morin E."/>
            <person name="Salamov A."/>
            <person name="Lipzen A."/>
            <person name="Mereny Z."/>
            <person name="Hegedus B."/>
            <person name="Baldrian P."/>
            <person name="Stursova M."/>
            <person name="Weitz H."/>
            <person name="Taylor A."/>
            <person name="Grigoriev I.V."/>
            <person name="Nagy L.G."/>
            <person name="Martin F."/>
            <person name="Kauserud H."/>
        </authorList>
    </citation>
    <scope>NUCLEOTIDE SEQUENCE</scope>
    <source>
        <strain evidence="1">CBHHK002</strain>
    </source>
</reference>
<name>A0AAD7E8W9_9AGAR</name>
<sequence>MADLVFVSSVFLHAHRAFTLPFSCAPPRVRPLRDSLIETELGRYLKDVSRPTCPGYTSLVLLRPTRLRRGTIYRLVRITGAPAHNRVRGVSFGWPSSDAPHRITRYPSHNASSVPPAARLLCPARRRDVCSRYQSAAERPSTPPACEIIIPHPIIATACTAAPPLPASVRFFGLVLGEDEDGRARNAVRWQQQTKTETQMCRGVGGVTAAPARKRVRRRGQSRDAWHSARGAHPYWGSGSWRAVREPRELVMLAARVLRKMAVQGGERWVVWGEGRRREFEFESESEYAVRVEGRSA</sequence>
<dbReference type="Proteomes" id="UP001218218">
    <property type="component" value="Unassembled WGS sequence"/>
</dbReference>
<dbReference type="EMBL" id="JARIHO010000104">
    <property type="protein sequence ID" value="KAJ7303593.1"/>
    <property type="molecule type" value="Genomic_DNA"/>
</dbReference>
<proteinExistence type="predicted"/>
<comment type="caution">
    <text evidence="1">The sequence shown here is derived from an EMBL/GenBank/DDBJ whole genome shotgun (WGS) entry which is preliminary data.</text>
</comment>
<evidence type="ECO:0000313" key="1">
    <source>
        <dbReference type="EMBL" id="KAJ7303593.1"/>
    </source>
</evidence>
<accession>A0AAD7E8W9</accession>
<dbReference type="AlphaFoldDB" id="A0AAD7E8W9"/>
<gene>
    <name evidence="1" type="ORF">DFH08DRAFT_825693</name>
</gene>